<feature type="transmembrane region" description="Helical" evidence="1">
    <location>
        <begin position="52"/>
        <end position="70"/>
    </location>
</feature>
<proteinExistence type="predicted"/>
<dbReference type="RefSeq" id="WP_267030572.1">
    <property type="nucleotide sequence ID" value="NZ_JAIFZO010000002.1"/>
</dbReference>
<evidence type="ECO:0000256" key="1">
    <source>
        <dbReference type="SAM" id="Phobius"/>
    </source>
</evidence>
<dbReference type="Proteomes" id="UP001165590">
    <property type="component" value="Unassembled WGS sequence"/>
</dbReference>
<feature type="transmembrane region" description="Helical" evidence="1">
    <location>
        <begin position="82"/>
        <end position="101"/>
    </location>
</feature>
<accession>A0ABT3VF26</accession>
<keyword evidence="1" id="KW-1133">Transmembrane helix</keyword>
<comment type="caution">
    <text evidence="2">The sequence shown here is derived from an EMBL/GenBank/DDBJ whole genome shotgun (WGS) entry which is preliminary data.</text>
</comment>
<dbReference type="EMBL" id="JAIFZO010000002">
    <property type="protein sequence ID" value="MCX4238262.1"/>
    <property type="molecule type" value="Genomic_DNA"/>
</dbReference>
<keyword evidence="1" id="KW-0472">Membrane</keyword>
<protein>
    <submittedName>
        <fullName evidence="2">Uncharacterized protein</fullName>
    </submittedName>
</protein>
<feature type="transmembrane region" description="Helical" evidence="1">
    <location>
        <begin position="113"/>
        <end position="135"/>
    </location>
</feature>
<keyword evidence="3" id="KW-1185">Reference proteome</keyword>
<gene>
    <name evidence="2" type="ORF">K3769_36920</name>
</gene>
<name>A0ABT3VF26_9ACTN</name>
<feature type="transmembrane region" description="Helical" evidence="1">
    <location>
        <begin position="28"/>
        <end position="47"/>
    </location>
</feature>
<evidence type="ECO:0000313" key="3">
    <source>
        <dbReference type="Proteomes" id="UP001165590"/>
    </source>
</evidence>
<organism evidence="2 3">
    <name type="scientific">Streptomyces ortus</name>
    <dbReference type="NCBI Taxonomy" id="2867268"/>
    <lineage>
        <taxon>Bacteria</taxon>
        <taxon>Bacillati</taxon>
        <taxon>Actinomycetota</taxon>
        <taxon>Actinomycetes</taxon>
        <taxon>Kitasatosporales</taxon>
        <taxon>Streptomycetaceae</taxon>
        <taxon>Streptomyces</taxon>
    </lineage>
</organism>
<sequence length="518" mass="55025">MSWDNNDFRDGFVVPPMPTAPPPAPADGWRAAGVALLNLSGLGLGYALVRRWWLMAACWVATGVLLLVALPADPDGVPAGALVAYVVLLALAAVHGAVVGLRTRLAWPPAPWIAVVLGIVLLVVPAGGVALYGGARDEATEQMLLDRLERADELVRAAGRQQFPTAESDYRRALRVYSGLRADHPGSRAAERVPDRLRTFYTTVASAYADKNYCTAVAPLKYLRTLPRTMDEKELGTLATWPDGRLATSLYECGAQSLSGGSADWATHYGELLRTFPRSEQAAKVESSVATAVDKAVRDVRGDDPCKAVERLEALDSQIVGLPGERAGQTQALDKSADRAESNAQSGTYECGVDQYKEKSFAEAVTTMNDFVKNAGKHKNAARAKKIAIAAEVAQTVPAAGKRLPTTASGGGISVTVKNDSPDDITVLYTGPVTGSFTLKACGKCTSYSLASTVTLGFEPCSDSGKNYPQRTISLPVGTTYFVHKSKSGLGNSPASDTAKLSSGYIYTECAYTTKYGY</sequence>
<evidence type="ECO:0000313" key="2">
    <source>
        <dbReference type="EMBL" id="MCX4238262.1"/>
    </source>
</evidence>
<reference evidence="2" key="1">
    <citation type="journal article" date="2022" name="bioRxiv">
        <title>Discovery and biosynthetic assessment of Streptomyces ortus sp nov. isolated from a deep-sea sponge.</title>
        <authorList>
            <person name="Williams S.E."/>
        </authorList>
    </citation>
    <scope>NUCLEOTIDE SEQUENCE</scope>
    <source>
        <strain evidence="2">A15ISP2-DRY2</strain>
    </source>
</reference>
<keyword evidence="1" id="KW-0812">Transmembrane</keyword>